<protein>
    <submittedName>
        <fullName evidence="1">Uncharacterized protein</fullName>
    </submittedName>
</protein>
<sequence length="221" mass="26305">MKKVKLNIGQIYNSWSEYIDDKSFNKCVLESLNNYESNVFSHNIFQSDEVANIIIEVSNMMIELITSYETMRKYSVHLFFSECMLIKNERSRYIEALFDVFWHNECLSQIMDIIKYYKKKILSLLKRKKSILANLSIDYDKFRIDFVNKIDMILDFIENCNIIAIEYIITNSRFLTYFTGLSKEDRDSMAVELEDQTKSEFSDSISFEDDIYNNDLNKEIN</sequence>
<accession>A0A858U5S2</accession>
<dbReference type="EMBL" id="CP051481">
    <property type="protein sequence ID" value="QJG66787.1"/>
    <property type="molecule type" value="Genomic_DNA"/>
</dbReference>
<keyword evidence="2" id="KW-1185">Reference proteome</keyword>
<reference evidence="1 2" key="1">
    <citation type="submission" date="2020-04" db="EMBL/GenBank/DDBJ databases">
        <title>Novel Mycoplasma species detected in Phocoena phocoena (harbor porpoise) from the USA.</title>
        <authorList>
            <person name="Volokhov D.V."/>
        </authorList>
    </citation>
    <scope>NUCLEOTIDE SEQUENCE [LARGE SCALE GENOMIC DNA]</scope>
    <source>
        <strain evidence="1 2">Phocoena C-264-GEN</strain>
    </source>
</reference>
<proteinExistence type="predicted"/>
<organism evidence="1 2">
    <name type="scientific">Mycoplasma phocoenae</name>
    <dbReference type="NCBI Taxonomy" id="754517"/>
    <lineage>
        <taxon>Bacteria</taxon>
        <taxon>Bacillati</taxon>
        <taxon>Mycoplasmatota</taxon>
        <taxon>Mollicutes</taxon>
        <taxon>Mycoplasmataceae</taxon>
        <taxon>Mycoplasma</taxon>
    </lineage>
</organism>
<dbReference type="Proteomes" id="UP000501060">
    <property type="component" value="Chromosome"/>
</dbReference>
<dbReference type="RefSeq" id="WP_169604838.1">
    <property type="nucleotide sequence ID" value="NZ_CP051481.1"/>
</dbReference>
<dbReference type="KEGG" id="mphe:HGG69_00365"/>
<evidence type="ECO:0000313" key="1">
    <source>
        <dbReference type="EMBL" id="QJG66787.1"/>
    </source>
</evidence>
<evidence type="ECO:0000313" key="2">
    <source>
        <dbReference type="Proteomes" id="UP000501060"/>
    </source>
</evidence>
<dbReference type="AlphaFoldDB" id="A0A858U5S2"/>
<gene>
    <name evidence="1" type="ORF">HGG69_00365</name>
</gene>
<name>A0A858U5S2_9MOLU</name>